<feature type="region of interest" description="Disordered" evidence="1">
    <location>
        <begin position="1"/>
        <end position="24"/>
    </location>
</feature>
<proteinExistence type="predicted"/>
<keyword evidence="3" id="KW-1185">Reference proteome</keyword>
<organism evidence="2 3">
    <name type="scientific">Pteropus alecto</name>
    <name type="common">Black flying fox</name>
    <dbReference type="NCBI Taxonomy" id="9402"/>
    <lineage>
        <taxon>Eukaryota</taxon>
        <taxon>Metazoa</taxon>
        <taxon>Chordata</taxon>
        <taxon>Craniata</taxon>
        <taxon>Vertebrata</taxon>
        <taxon>Euteleostomi</taxon>
        <taxon>Mammalia</taxon>
        <taxon>Eutheria</taxon>
        <taxon>Laurasiatheria</taxon>
        <taxon>Chiroptera</taxon>
        <taxon>Yinpterochiroptera</taxon>
        <taxon>Pteropodoidea</taxon>
        <taxon>Pteropodidae</taxon>
        <taxon>Pteropodinae</taxon>
        <taxon>Pteropus</taxon>
    </lineage>
</organism>
<evidence type="ECO:0000256" key="1">
    <source>
        <dbReference type="SAM" id="MobiDB-lite"/>
    </source>
</evidence>
<accession>L5KY13</accession>
<dbReference type="EMBL" id="KB030474">
    <property type="protein sequence ID" value="ELK16292.1"/>
    <property type="molecule type" value="Genomic_DNA"/>
</dbReference>
<gene>
    <name evidence="2" type="ORF">PAL_GLEAN10017822</name>
</gene>
<sequence>MKPQFLSPTSRSPSSEFSSSSSDRFCFPSYVQLSFPLCPRPYRRHSYTASSLSPGWVLFMWGPSKFLALRLSGTSEMPGSESLDLMLNALLTPCTLLFLQDRTPLPFALFPFRVLFGLDFTLDRML</sequence>
<dbReference type="AlphaFoldDB" id="L5KY13"/>
<feature type="compositionally biased region" description="Low complexity" evidence="1">
    <location>
        <begin position="7"/>
        <end position="24"/>
    </location>
</feature>
<dbReference type="InParanoid" id="L5KY13"/>
<dbReference type="Proteomes" id="UP000010552">
    <property type="component" value="Unassembled WGS sequence"/>
</dbReference>
<evidence type="ECO:0000313" key="2">
    <source>
        <dbReference type="EMBL" id="ELK16292.1"/>
    </source>
</evidence>
<protein>
    <submittedName>
        <fullName evidence="2">Uncharacterized protein</fullName>
    </submittedName>
</protein>
<evidence type="ECO:0000313" key="3">
    <source>
        <dbReference type="Proteomes" id="UP000010552"/>
    </source>
</evidence>
<reference evidence="3" key="1">
    <citation type="journal article" date="2013" name="Science">
        <title>Comparative analysis of bat genomes provides insight into the evolution of flight and immunity.</title>
        <authorList>
            <person name="Zhang G."/>
            <person name="Cowled C."/>
            <person name="Shi Z."/>
            <person name="Huang Z."/>
            <person name="Bishop-Lilly K.A."/>
            <person name="Fang X."/>
            <person name="Wynne J.W."/>
            <person name="Xiong Z."/>
            <person name="Baker M.L."/>
            <person name="Zhao W."/>
            <person name="Tachedjian M."/>
            <person name="Zhu Y."/>
            <person name="Zhou P."/>
            <person name="Jiang X."/>
            <person name="Ng J."/>
            <person name="Yang L."/>
            <person name="Wu L."/>
            <person name="Xiao J."/>
            <person name="Feng Y."/>
            <person name="Chen Y."/>
            <person name="Sun X."/>
            <person name="Zhang Y."/>
            <person name="Marsh G.A."/>
            <person name="Crameri G."/>
            <person name="Broder C.C."/>
            <person name="Frey K.G."/>
            <person name="Wang L.F."/>
            <person name="Wang J."/>
        </authorList>
    </citation>
    <scope>NUCLEOTIDE SEQUENCE [LARGE SCALE GENOMIC DNA]</scope>
</reference>
<name>L5KY13_PTEAL</name>